<dbReference type="PANTHER" id="PTHR13952:SF6">
    <property type="entry name" value="U11_U12 SMALL NUCLEAR RIBONUCLEOPROTEIN 35 KDA PROTEIN"/>
    <property type="match status" value="1"/>
</dbReference>
<feature type="compositionally biased region" description="Basic and acidic residues" evidence="4">
    <location>
        <begin position="232"/>
        <end position="246"/>
    </location>
</feature>
<evidence type="ECO:0000256" key="1">
    <source>
        <dbReference type="ARBA" id="ARBA00004123"/>
    </source>
</evidence>
<dbReference type="InterPro" id="IPR035979">
    <property type="entry name" value="RBD_domain_sf"/>
</dbReference>
<keyword evidence="7" id="KW-1185">Reference proteome</keyword>
<evidence type="ECO:0000256" key="2">
    <source>
        <dbReference type="ARBA" id="ARBA00023242"/>
    </source>
</evidence>
<organism evidence="6 7">
    <name type="scientific">Anaeramoeba ignava</name>
    <name type="common">Anaerobic marine amoeba</name>
    <dbReference type="NCBI Taxonomy" id="1746090"/>
    <lineage>
        <taxon>Eukaryota</taxon>
        <taxon>Metamonada</taxon>
        <taxon>Anaeramoebidae</taxon>
        <taxon>Anaeramoeba</taxon>
    </lineage>
</organism>
<keyword evidence="6" id="KW-0687">Ribonucleoprotein</keyword>
<dbReference type="GO" id="GO:0000398">
    <property type="term" value="P:mRNA splicing, via spliceosome"/>
    <property type="evidence" value="ECO:0007669"/>
    <property type="project" value="TreeGrafter"/>
</dbReference>
<feature type="compositionally biased region" description="Basic and acidic residues" evidence="4">
    <location>
        <begin position="183"/>
        <end position="195"/>
    </location>
</feature>
<evidence type="ECO:0000313" key="7">
    <source>
        <dbReference type="Proteomes" id="UP001149090"/>
    </source>
</evidence>
<dbReference type="OMA" id="SHYRRYC"/>
<accession>A0A9Q0LBC6</accession>
<proteinExistence type="predicted"/>
<evidence type="ECO:0000256" key="3">
    <source>
        <dbReference type="PROSITE-ProRule" id="PRU00176"/>
    </source>
</evidence>
<dbReference type="InterPro" id="IPR012677">
    <property type="entry name" value="Nucleotide-bd_a/b_plait_sf"/>
</dbReference>
<dbReference type="SMART" id="SM00360">
    <property type="entry name" value="RRM"/>
    <property type="match status" value="1"/>
</dbReference>
<dbReference type="PANTHER" id="PTHR13952">
    <property type="entry name" value="U1 SMALL NUCLEAR RIBONUCLEOPROTEIN 70 KD"/>
    <property type="match status" value="1"/>
</dbReference>
<sequence>MEEYNVIKAGTIDGSGREIHDRAIKRALISNYQPKKDSKIKTDPEKTIFIGRLNLETTEETLKNVFEKFGEIQYVRLIRDIVTGFSKRYAFIEFKHRSDFKRVLNTRNKMKIDGNEILVDSQRGNFQENWIPRRFGGGLGGEKKSGQMRFGGKLTPFRKIRNQKRKIDIPIQNEEISRRRKSNQKETEKEKDNKNKYSNYDYQKKHQHQHQHQSHQHQHQSHQHHKHHKYHQHYEHQSHQHYEHQSHQHHKYHQHYEHYKYHQHYEHYKSEKENKNKKGNN</sequence>
<dbReference type="InterPro" id="IPR051183">
    <property type="entry name" value="U1_U11-U12_snRNP_70-35kDa"/>
</dbReference>
<keyword evidence="2" id="KW-0539">Nucleus</keyword>
<dbReference type="GO" id="GO:0071011">
    <property type="term" value="C:precatalytic spliceosome"/>
    <property type="evidence" value="ECO:0007669"/>
    <property type="project" value="TreeGrafter"/>
</dbReference>
<name>A0A9Q0LBC6_ANAIG</name>
<feature type="domain" description="RRM" evidence="5">
    <location>
        <begin position="46"/>
        <end position="124"/>
    </location>
</feature>
<feature type="compositionally biased region" description="Basic residues" evidence="4">
    <location>
        <begin position="205"/>
        <end position="231"/>
    </location>
</feature>
<dbReference type="GO" id="GO:0003729">
    <property type="term" value="F:mRNA binding"/>
    <property type="evidence" value="ECO:0007669"/>
    <property type="project" value="TreeGrafter"/>
</dbReference>
<evidence type="ECO:0000256" key="4">
    <source>
        <dbReference type="SAM" id="MobiDB-lite"/>
    </source>
</evidence>
<reference evidence="6" key="1">
    <citation type="submission" date="2022-10" db="EMBL/GenBank/DDBJ databases">
        <title>Novel sulphate-reducing endosymbionts in the free-living metamonad Anaeramoeba.</title>
        <authorList>
            <person name="Jerlstrom-Hultqvist J."/>
            <person name="Cepicka I."/>
            <person name="Gallot-Lavallee L."/>
            <person name="Salas-Leiva D."/>
            <person name="Curtis B.A."/>
            <person name="Zahonova K."/>
            <person name="Pipaliya S."/>
            <person name="Dacks J."/>
            <person name="Roger A.J."/>
        </authorList>
    </citation>
    <scope>NUCLEOTIDE SEQUENCE</scope>
    <source>
        <strain evidence="6">BMAN</strain>
    </source>
</reference>
<dbReference type="Proteomes" id="UP001149090">
    <property type="component" value="Unassembled WGS sequence"/>
</dbReference>
<comment type="caution">
    <text evidence="6">The sequence shown here is derived from an EMBL/GenBank/DDBJ whole genome shotgun (WGS) entry which is preliminary data.</text>
</comment>
<feature type="region of interest" description="Disordered" evidence="4">
    <location>
        <begin position="135"/>
        <end position="254"/>
    </location>
</feature>
<keyword evidence="3" id="KW-0694">RNA-binding</keyword>
<evidence type="ECO:0000259" key="5">
    <source>
        <dbReference type="PROSITE" id="PS50102"/>
    </source>
</evidence>
<dbReference type="InterPro" id="IPR000504">
    <property type="entry name" value="RRM_dom"/>
</dbReference>
<dbReference type="Pfam" id="PF00076">
    <property type="entry name" value="RRM_1"/>
    <property type="match status" value="1"/>
</dbReference>
<comment type="subcellular location">
    <subcellularLocation>
        <location evidence="1">Nucleus</location>
    </subcellularLocation>
</comment>
<dbReference type="Gene3D" id="3.30.70.330">
    <property type="match status" value="1"/>
</dbReference>
<dbReference type="SUPFAM" id="SSF54928">
    <property type="entry name" value="RNA-binding domain, RBD"/>
    <property type="match status" value="1"/>
</dbReference>
<dbReference type="PROSITE" id="PS50102">
    <property type="entry name" value="RRM"/>
    <property type="match status" value="1"/>
</dbReference>
<gene>
    <name evidence="6" type="ORF">M0811_12501</name>
</gene>
<protein>
    <submittedName>
        <fullName evidence="6">U11/u12 small nuclear ribonucleoprotein 35 kDa protein</fullName>
    </submittedName>
</protein>
<dbReference type="OrthoDB" id="6159137at2759"/>
<dbReference type="FunFam" id="3.30.70.330:FF:000132">
    <property type="entry name" value="Small nuclear ribonucleoprotein U11/U12 subunit 35"/>
    <property type="match status" value="1"/>
</dbReference>
<dbReference type="GO" id="GO:0017069">
    <property type="term" value="F:snRNA binding"/>
    <property type="evidence" value="ECO:0007669"/>
    <property type="project" value="TreeGrafter"/>
</dbReference>
<dbReference type="AlphaFoldDB" id="A0A9Q0LBC6"/>
<dbReference type="EMBL" id="JAPDFW010000119">
    <property type="protein sequence ID" value="KAJ5068165.1"/>
    <property type="molecule type" value="Genomic_DNA"/>
</dbReference>
<evidence type="ECO:0000313" key="6">
    <source>
        <dbReference type="EMBL" id="KAJ5068165.1"/>
    </source>
</evidence>